<feature type="domain" description="RING-type" evidence="11">
    <location>
        <begin position="308"/>
        <end position="335"/>
    </location>
</feature>
<evidence type="ECO:0000256" key="4">
    <source>
        <dbReference type="ARBA" id="ARBA00022679"/>
    </source>
</evidence>
<dbReference type="SUPFAM" id="SSF49899">
    <property type="entry name" value="Concanavalin A-like lectins/glucanases"/>
    <property type="match status" value="1"/>
</dbReference>
<dbReference type="Pfam" id="PF00622">
    <property type="entry name" value="SPRY"/>
    <property type="match status" value="1"/>
</dbReference>
<dbReference type="SMART" id="SM00449">
    <property type="entry name" value="SPRY"/>
    <property type="match status" value="1"/>
</dbReference>
<dbReference type="InterPro" id="IPR043136">
    <property type="entry name" value="B30.2/SPRY_sf"/>
</dbReference>
<keyword evidence="5" id="KW-0479">Metal-binding</keyword>
<dbReference type="GeneID" id="115475010"/>
<accession>A0A6P7YNK6</accession>
<evidence type="ECO:0000313" key="14">
    <source>
        <dbReference type="Proteomes" id="UP000515156"/>
    </source>
</evidence>
<dbReference type="InterPro" id="IPR050143">
    <property type="entry name" value="TRIM/RBCC"/>
</dbReference>
<evidence type="ECO:0000256" key="3">
    <source>
        <dbReference type="ARBA" id="ARBA00022490"/>
    </source>
</evidence>
<dbReference type="Pfam" id="PF00643">
    <property type="entry name" value="zf-B_box"/>
    <property type="match status" value="2"/>
</dbReference>
<dbReference type="PROSITE" id="PS50188">
    <property type="entry name" value="B302_SPRY"/>
    <property type="match status" value="1"/>
</dbReference>
<evidence type="ECO:0000256" key="6">
    <source>
        <dbReference type="ARBA" id="ARBA00022771"/>
    </source>
</evidence>
<name>A0A6P7YNK6_9AMPH</name>
<dbReference type="InterPro" id="IPR001841">
    <property type="entry name" value="Znf_RING"/>
</dbReference>
<dbReference type="CDD" id="cd12888">
    <property type="entry name" value="SPRY_PRY_TRIM7_like"/>
    <property type="match status" value="1"/>
</dbReference>
<dbReference type="InterPro" id="IPR003879">
    <property type="entry name" value="Butyrophylin_SPRY"/>
</dbReference>
<protein>
    <submittedName>
        <fullName evidence="15">E3 ubiquitin-protein ligase TRIM39-like</fullName>
    </submittedName>
</protein>
<reference evidence="15" key="1">
    <citation type="submission" date="2025-08" db="UniProtKB">
        <authorList>
            <consortium name="RefSeq"/>
        </authorList>
    </citation>
    <scope>IDENTIFICATION</scope>
</reference>
<keyword evidence="6 9" id="KW-0863">Zinc-finger</keyword>
<dbReference type="GO" id="GO:0008270">
    <property type="term" value="F:zinc ion binding"/>
    <property type="evidence" value="ECO:0007669"/>
    <property type="project" value="UniProtKB-KW"/>
</dbReference>
<dbReference type="Pfam" id="PF00097">
    <property type="entry name" value="zf-C3HC4"/>
    <property type="match status" value="1"/>
</dbReference>
<dbReference type="OrthoDB" id="654191at2759"/>
<dbReference type="CDD" id="cd19762">
    <property type="entry name" value="Bbox2_TRIM7-like"/>
    <property type="match status" value="1"/>
</dbReference>
<dbReference type="Gene3D" id="3.30.160.60">
    <property type="entry name" value="Classic Zinc Finger"/>
    <property type="match status" value="2"/>
</dbReference>
<dbReference type="Gene3D" id="2.60.120.920">
    <property type="match status" value="1"/>
</dbReference>
<dbReference type="InterPro" id="IPR013320">
    <property type="entry name" value="ConA-like_dom_sf"/>
</dbReference>
<dbReference type="FunFam" id="2.60.120.920:FF:000004">
    <property type="entry name" value="Butyrophilin subfamily 1 member A1"/>
    <property type="match status" value="1"/>
</dbReference>
<dbReference type="Gene3D" id="3.30.40.10">
    <property type="entry name" value="Zinc/RING finger domain, C3HC4 (zinc finger)"/>
    <property type="match status" value="2"/>
</dbReference>
<dbReference type="InParanoid" id="A0A6P7YNK6"/>
<keyword evidence="10" id="KW-0175">Coiled coil</keyword>
<dbReference type="SMART" id="SM00589">
    <property type="entry name" value="PRY"/>
    <property type="match status" value="1"/>
</dbReference>
<dbReference type="SUPFAM" id="SSF57850">
    <property type="entry name" value="RING/U-box"/>
    <property type="match status" value="2"/>
</dbReference>
<organism evidence="14 15">
    <name type="scientific">Microcaecilia unicolor</name>
    <dbReference type="NCBI Taxonomy" id="1415580"/>
    <lineage>
        <taxon>Eukaryota</taxon>
        <taxon>Metazoa</taxon>
        <taxon>Chordata</taxon>
        <taxon>Craniata</taxon>
        <taxon>Vertebrata</taxon>
        <taxon>Euteleostomi</taxon>
        <taxon>Amphibia</taxon>
        <taxon>Gymnophiona</taxon>
        <taxon>Siphonopidae</taxon>
        <taxon>Microcaecilia</taxon>
    </lineage>
</organism>
<dbReference type="InterPro" id="IPR001870">
    <property type="entry name" value="B30.2/SPRY"/>
</dbReference>
<evidence type="ECO:0000256" key="8">
    <source>
        <dbReference type="ARBA" id="ARBA00022833"/>
    </source>
</evidence>
<dbReference type="PROSITE" id="PS50119">
    <property type="entry name" value="ZF_BBOX"/>
    <property type="match status" value="2"/>
</dbReference>
<evidence type="ECO:0000256" key="9">
    <source>
        <dbReference type="PROSITE-ProRule" id="PRU00024"/>
    </source>
</evidence>
<evidence type="ECO:0000259" key="11">
    <source>
        <dbReference type="PROSITE" id="PS50089"/>
    </source>
</evidence>
<keyword evidence="3" id="KW-0963">Cytoplasm</keyword>
<dbReference type="Pfam" id="PF15227">
    <property type="entry name" value="zf-C3HC4_4"/>
    <property type="match status" value="1"/>
</dbReference>
<dbReference type="Proteomes" id="UP000515156">
    <property type="component" value="Chromosome 7"/>
</dbReference>
<proteinExistence type="inferred from homology"/>
<feature type="domain" description="B box-type" evidence="12">
    <location>
        <begin position="369"/>
        <end position="410"/>
    </location>
</feature>
<dbReference type="AlphaFoldDB" id="A0A6P7YNK6"/>
<dbReference type="KEGG" id="muo:115475010"/>
<dbReference type="InterPro" id="IPR017907">
    <property type="entry name" value="Znf_RING_CS"/>
</dbReference>
<evidence type="ECO:0000313" key="15">
    <source>
        <dbReference type="RefSeq" id="XP_030066608.1"/>
    </source>
</evidence>
<feature type="domain" description="B box-type" evidence="12">
    <location>
        <begin position="101"/>
        <end position="142"/>
    </location>
</feature>
<keyword evidence="7" id="KW-0833">Ubl conjugation pathway</keyword>
<evidence type="ECO:0000256" key="7">
    <source>
        <dbReference type="ARBA" id="ARBA00022786"/>
    </source>
</evidence>
<keyword evidence="8" id="KW-0862">Zinc</keyword>
<feature type="domain" description="RING-type" evidence="11">
    <location>
        <begin position="28"/>
        <end position="69"/>
    </location>
</feature>
<dbReference type="CDD" id="cd16594">
    <property type="entry name" value="RING-HC_TRIM7-like_C-IV"/>
    <property type="match status" value="1"/>
</dbReference>
<dbReference type="InterPro" id="IPR013083">
    <property type="entry name" value="Znf_RING/FYVE/PHD"/>
</dbReference>
<evidence type="ECO:0000256" key="5">
    <source>
        <dbReference type="ARBA" id="ARBA00022723"/>
    </source>
</evidence>
<dbReference type="PANTHER" id="PTHR24103">
    <property type="entry name" value="E3 UBIQUITIN-PROTEIN LIGASE TRIM"/>
    <property type="match status" value="1"/>
</dbReference>
<evidence type="ECO:0000259" key="13">
    <source>
        <dbReference type="PROSITE" id="PS50188"/>
    </source>
</evidence>
<keyword evidence="14" id="KW-1185">Reference proteome</keyword>
<feature type="domain" description="B30.2/SPRY" evidence="13">
    <location>
        <begin position="556"/>
        <end position="744"/>
    </location>
</feature>
<evidence type="ECO:0000256" key="2">
    <source>
        <dbReference type="ARBA" id="ARBA00008518"/>
    </source>
</evidence>
<evidence type="ECO:0000256" key="10">
    <source>
        <dbReference type="SAM" id="Coils"/>
    </source>
</evidence>
<dbReference type="GO" id="GO:0005737">
    <property type="term" value="C:cytoplasm"/>
    <property type="evidence" value="ECO:0007669"/>
    <property type="project" value="UniProtKB-SubCell"/>
</dbReference>
<sequence>MADTDSSCAKGMSLDGNAAENLQEEATCSICLDYFKDPVMTKCGHNFCRNCISLCWRNLDSSFTCPQCRKRSHKPLLTPNRQLASMVKIAQELGPSVCSLQQETQCEKHGEKLKLFCEDDQKAICVVCDRAKEHRAHVVVPIVEAVIECKEKLYGYIVPLKRKLEDVLILTTEEEKKPAELKTKVEAERKIIVSKFEELHRLLNEEKRTVLSNLEDRRTELHNKIQSNIIKLTEQSSSLQQLIKEAEGKLPRTNTDVLKDMKSLLLRCEHARFQIPPTVSSELQRGVNNIHVQYAALTNILNKLTVYLDCGHNFCRTCITQHLDRLDPYFSCPVCAKVFQDRNLTDSWPLLKQLTERLKKVDIKALAEPEESQCKTHKLPLLLYCAVDQEAVCLVCRESRRHKSHAVFPIEEAAQECKEHLQTSLDPLKHELADIENCKSSDELKAALLQENLKRLKETVLSEFEALHQVMNTEEKMLLARLKQEGDKILKNIDANVKKYEAQISSISTLVMKITETCEKTPAEMLKDGQAYLNRCEYKMQERPMCGSALLDKKFLAFLGHYVGPNLLLKKYKEIVTLNARTAQPYLILSADGKTVKYSFVKQNLPDYPERFDFEPCVQGCEGFTSGRHYWEVEVGVGKHWAVGITAESAKKKGRNRFTPKMGIWSVEYVYDYYDALTFPKPTRLSLKERPQKVGLYLDYEQQQLSFYNAENMAHIYTFTDSFKEKVFPVFGTYDPVTPLRMCC</sequence>
<dbReference type="SMART" id="SM00336">
    <property type="entry name" value="BBOX"/>
    <property type="match status" value="2"/>
</dbReference>
<dbReference type="InterPro" id="IPR000315">
    <property type="entry name" value="Znf_B-box"/>
</dbReference>
<dbReference type="InterPro" id="IPR003877">
    <property type="entry name" value="SPRY_dom"/>
</dbReference>
<comment type="similarity">
    <text evidence="2">Belongs to the TRIM/RBCC family.</text>
</comment>
<dbReference type="SMART" id="SM00184">
    <property type="entry name" value="RING"/>
    <property type="match status" value="2"/>
</dbReference>
<dbReference type="PROSITE" id="PS50089">
    <property type="entry name" value="ZF_RING_2"/>
    <property type="match status" value="2"/>
</dbReference>
<dbReference type="Pfam" id="PF13765">
    <property type="entry name" value="PRY"/>
    <property type="match status" value="1"/>
</dbReference>
<dbReference type="PROSITE" id="PS00518">
    <property type="entry name" value="ZF_RING_1"/>
    <property type="match status" value="2"/>
</dbReference>
<dbReference type="SUPFAM" id="SSF57845">
    <property type="entry name" value="B-box zinc-binding domain"/>
    <property type="match status" value="2"/>
</dbReference>
<feature type="coiled-coil region" evidence="10">
    <location>
        <begin position="204"/>
        <end position="249"/>
    </location>
</feature>
<dbReference type="InterPro" id="IPR006574">
    <property type="entry name" value="PRY"/>
</dbReference>
<dbReference type="GO" id="GO:0016740">
    <property type="term" value="F:transferase activity"/>
    <property type="evidence" value="ECO:0007669"/>
    <property type="project" value="UniProtKB-KW"/>
</dbReference>
<keyword evidence="4" id="KW-0808">Transferase</keyword>
<dbReference type="InterPro" id="IPR018957">
    <property type="entry name" value="Znf_C3HC4_RING-type"/>
</dbReference>
<gene>
    <name evidence="15" type="primary">LOC115475010</name>
</gene>
<evidence type="ECO:0000256" key="1">
    <source>
        <dbReference type="ARBA" id="ARBA00004496"/>
    </source>
</evidence>
<comment type="subcellular location">
    <subcellularLocation>
        <location evidence="1">Cytoplasm</location>
    </subcellularLocation>
</comment>
<evidence type="ECO:0000259" key="12">
    <source>
        <dbReference type="PROSITE" id="PS50119"/>
    </source>
</evidence>
<dbReference type="PRINTS" id="PR01407">
    <property type="entry name" value="BUTYPHLNCDUF"/>
</dbReference>
<dbReference type="RefSeq" id="XP_030066608.1">
    <property type="nucleotide sequence ID" value="XM_030210748.1"/>
</dbReference>